<accession>A0ABT6BCQ9</accession>
<keyword evidence="3" id="KW-0949">S-adenosyl-L-methionine</keyword>
<reference evidence="5 6" key="1">
    <citation type="journal article" date="2024" name="Curr. Microbiol.">
        <title>Luteibacter sahnii sp. nov., A Novel Yellow-Colored Xanthomonadin Pigment Producing Probiotic Bacterium from Healthy Rice Seed Microbiome.</title>
        <authorList>
            <person name="Jaiswal G."/>
            <person name="Rana R."/>
            <person name="Nayak P.K."/>
            <person name="Chouhan R."/>
            <person name="Gandhi S.G."/>
            <person name="Patel H.K."/>
            <person name="Patil P.B."/>
        </authorList>
    </citation>
    <scope>NUCLEOTIDE SEQUENCE [LARGE SCALE GENOMIC DNA]</scope>
    <source>
        <strain evidence="5 6">PPL201</strain>
    </source>
</reference>
<keyword evidence="6" id="KW-1185">Reference proteome</keyword>
<sequence length="265" mass="28697">MSTLKTLQSPGLGATGALADDIRALAPWFHNLHLPGGEQTAPDHPLGDYPSFKWKALATCLPGDMHGLRVLDIGCNAGFFAFECARLGAEVVAMDHDPRYLAQASWAARHLGLASRVSFRRQDVYALAGVRERYDIVLFMGVFYHLRHPLLGLDLAASVCGETLVFQSLGIEGPAGVETGDPGYLGRDRLREDGWPKMAFVEGEFAGDPSNWWLPNPSCMEAMVRSCGFAPQAQSGDVYIARRTGGAVHADERTAALVEGLRSGR</sequence>
<dbReference type="RefSeq" id="WP_320551850.1">
    <property type="nucleotide sequence ID" value="NZ_JAQLOK010000004.1"/>
</dbReference>
<dbReference type="Gene3D" id="3.40.50.150">
    <property type="entry name" value="Vaccinia Virus protein VP39"/>
    <property type="match status" value="1"/>
</dbReference>
<protein>
    <submittedName>
        <fullName evidence="5">Methyltransferase domain-containing protein</fullName>
    </submittedName>
</protein>
<dbReference type="GO" id="GO:0008168">
    <property type="term" value="F:methyltransferase activity"/>
    <property type="evidence" value="ECO:0007669"/>
    <property type="project" value="UniProtKB-KW"/>
</dbReference>
<dbReference type="InterPro" id="IPR041698">
    <property type="entry name" value="Methyltransf_25"/>
</dbReference>
<organism evidence="5 6">
    <name type="scientific">Luteibacter sahnii</name>
    <dbReference type="NCBI Taxonomy" id="3021977"/>
    <lineage>
        <taxon>Bacteria</taxon>
        <taxon>Pseudomonadati</taxon>
        <taxon>Pseudomonadota</taxon>
        <taxon>Gammaproteobacteria</taxon>
        <taxon>Lysobacterales</taxon>
        <taxon>Rhodanobacteraceae</taxon>
        <taxon>Luteibacter</taxon>
    </lineage>
</organism>
<evidence type="ECO:0000259" key="4">
    <source>
        <dbReference type="Pfam" id="PF13649"/>
    </source>
</evidence>
<evidence type="ECO:0000256" key="1">
    <source>
        <dbReference type="ARBA" id="ARBA00022603"/>
    </source>
</evidence>
<evidence type="ECO:0000256" key="2">
    <source>
        <dbReference type="ARBA" id="ARBA00022679"/>
    </source>
</evidence>
<comment type="caution">
    <text evidence="5">The sequence shown here is derived from an EMBL/GenBank/DDBJ whole genome shotgun (WGS) entry which is preliminary data.</text>
</comment>
<dbReference type="InterPro" id="IPR029063">
    <property type="entry name" value="SAM-dependent_MTases_sf"/>
</dbReference>
<dbReference type="PANTHER" id="PTHR43464:SF19">
    <property type="entry name" value="UBIQUINONE BIOSYNTHESIS O-METHYLTRANSFERASE, MITOCHONDRIAL"/>
    <property type="match status" value="1"/>
</dbReference>
<dbReference type="Proteomes" id="UP001528850">
    <property type="component" value="Unassembled WGS sequence"/>
</dbReference>
<dbReference type="EMBL" id="JARJJS010000003">
    <property type="protein sequence ID" value="MDF4025916.1"/>
    <property type="molecule type" value="Genomic_DNA"/>
</dbReference>
<proteinExistence type="predicted"/>
<name>A0ABT6BCQ9_9GAMM</name>
<dbReference type="CDD" id="cd02440">
    <property type="entry name" value="AdoMet_MTases"/>
    <property type="match status" value="1"/>
</dbReference>
<evidence type="ECO:0000313" key="5">
    <source>
        <dbReference type="EMBL" id="MDF4025916.1"/>
    </source>
</evidence>
<gene>
    <name evidence="5" type="ORF">P3W24_13140</name>
</gene>
<evidence type="ECO:0000256" key="3">
    <source>
        <dbReference type="ARBA" id="ARBA00022691"/>
    </source>
</evidence>
<feature type="domain" description="Methyltransferase" evidence="4">
    <location>
        <begin position="70"/>
        <end position="149"/>
    </location>
</feature>
<dbReference type="PANTHER" id="PTHR43464">
    <property type="entry name" value="METHYLTRANSFERASE"/>
    <property type="match status" value="1"/>
</dbReference>
<evidence type="ECO:0000313" key="6">
    <source>
        <dbReference type="Proteomes" id="UP001528850"/>
    </source>
</evidence>
<dbReference type="GO" id="GO:0032259">
    <property type="term" value="P:methylation"/>
    <property type="evidence" value="ECO:0007669"/>
    <property type="project" value="UniProtKB-KW"/>
</dbReference>
<keyword evidence="1 5" id="KW-0489">Methyltransferase</keyword>
<keyword evidence="2" id="KW-0808">Transferase</keyword>
<dbReference type="SUPFAM" id="SSF53335">
    <property type="entry name" value="S-adenosyl-L-methionine-dependent methyltransferases"/>
    <property type="match status" value="1"/>
</dbReference>
<dbReference type="Pfam" id="PF13649">
    <property type="entry name" value="Methyltransf_25"/>
    <property type="match status" value="1"/>
</dbReference>